<reference evidence="1 2" key="1">
    <citation type="submission" date="2016-08" db="EMBL/GenBank/DDBJ databases">
        <authorList>
            <consortium name="Lentinula edodes genome sequencing consortium"/>
            <person name="Sakamoto Y."/>
            <person name="Nakade K."/>
            <person name="Sato S."/>
            <person name="Yoshida Y."/>
            <person name="Miyazaki K."/>
            <person name="Natsume S."/>
            <person name="Konno N."/>
        </authorList>
    </citation>
    <scope>NUCLEOTIDE SEQUENCE [LARGE SCALE GENOMIC DNA]</scope>
    <source>
        <strain evidence="1 2">NBRC 111202</strain>
    </source>
</reference>
<evidence type="ECO:0000313" key="2">
    <source>
        <dbReference type="Proteomes" id="UP000188533"/>
    </source>
</evidence>
<comment type="caution">
    <text evidence="1">The sequence shown here is derived from an EMBL/GenBank/DDBJ whole genome shotgun (WGS) entry which is preliminary data.</text>
</comment>
<reference evidence="1 2" key="2">
    <citation type="submission" date="2017-02" db="EMBL/GenBank/DDBJ databases">
        <title>A genome survey and senescence transcriptome analysis in Lentinula edodes.</title>
        <authorList>
            <person name="Sakamoto Y."/>
            <person name="Nakade K."/>
            <person name="Sato S."/>
            <person name="Yoshida Y."/>
            <person name="Miyazaki K."/>
            <person name="Natsume S."/>
            <person name="Konno N."/>
        </authorList>
    </citation>
    <scope>NUCLEOTIDE SEQUENCE [LARGE SCALE GENOMIC DNA]</scope>
    <source>
        <strain evidence="1 2">NBRC 111202</strain>
    </source>
</reference>
<dbReference type="AlphaFoldDB" id="A0A1Q3EN98"/>
<sequence length="89" mass="10270">MFFAAFEDIKALGLTKSILLAFFLSFDVKNFLQLAYYQGIFVQPFKDSPYGRRGFYKGGYTRYMVANENYFKQVQGSIPHCFSPVHCPS</sequence>
<organism evidence="1 2">
    <name type="scientific">Lentinula edodes</name>
    <name type="common">Shiitake mushroom</name>
    <name type="synonym">Lentinus edodes</name>
    <dbReference type="NCBI Taxonomy" id="5353"/>
    <lineage>
        <taxon>Eukaryota</taxon>
        <taxon>Fungi</taxon>
        <taxon>Dikarya</taxon>
        <taxon>Basidiomycota</taxon>
        <taxon>Agaricomycotina</taxon>
        <taxon>Agaricomycetes</taxon>
        <taxon>Agaricomycetidae</taxon>
        <taxon>Agaricales</taxon>
        <taxon>Marasmiineae</taxon>
        <taxon>Omphalotaceae</taxon>
        <taxon>Lentinula</taxon>
    </lineage>
</organism>
<protein>
    <submittedName>
        <fullName evidence="1">Uncharacterized protein</fullName>
    </submittedName>
</protein>
<gene>
    <name evidence="1" type="ORF">LENED_010760</name>
</gene>
<dbReference type="Proteomes" id="UP000188533">
    <property type="component" value="Unassembled WGS sequence"/>
</dbReference>
<proteinExistence type="predicted"/>
<keyword evidence="2" id="KW-1185">Reference proteome</keyword>
<dbReference type="EMBL" id="BDGU01000689">
    <property type="protein sequence ID" value="GAW08683.1"/>
    <property type="molecule type" value="Genomic_DNA"/>
</dbReference>
<accession>A0A1Q3EN98</accession>
<evidence type="ECO:0000313" key="1">
    <source>
        <dbReference type="EMBL" id="GAW08683.1"/>
    </source>
</evidence>
<name>A0A1Q3EN98_LENED</name>